<gene>
    <name evidence="3" type="ORF">H8K32_03655</name>
</gene>
<proteinExistence type="predicted"/>
<feature type="domain" description="Formyl transferase C-terminal" evidence="2">
    <location>
        <begin position="194"/>
        <end position="269"/>
    </location>
</feature>
<organism evidence="3 4">
    <name type="scientific">Undibacterium jejuense</name>
    <dbReference type="NCBI Taxonomy" id="1344949"/>
    <lineage>
        <taxon>Bacteria</taxon>
        <taxon>Pseudomonadati</taxon>
        <taxon>Pseudomonadota</taxon>
        <taxon>Betaproteobacteria</taxon>
        <taxon>Burkholderiales</taxon>
        <taxon>Oxalobacteraceae</taxon>
        <taxon>Undibacterium</taxon>
    </lineage>
</organism>
<dbReference type="InterPro" id="IPR036477">
    <property type="entry name" value="Formyl_transf_N_sf"/>
</dbReference>
<evidence type="ECO:0000259" key="2">
    <source>
        <dbReference type="Pfam" id="PF02911"/>
    </source>
</evidence>
<comment type="caution">
    <text evidence="3">The sequence shown here is derived from an EMBL/GenBank/DDBJ whole genome shotgun (WGS) entry which is preliminary data.</text>
</comment>
<dbReference type="Gene3D" id="3.40.50.12230">
    <property type="match status" value="1"/>
</dbReference>
<dbReference type="InterPro" id="IPR005793">
    <property type="entry name" value="Formyl_trans_C"/>
</dbReference>
<dbReference type="SUPFAM" id="SSF50486">
    <property type="entry name" value="FMT C-terminal domain-like"/>
    <property type="match status" value="1"/>
</dbReference>
<accession>A0A923HFM9</accession>
<dbReference type="Pfam" id="PF02911">
    <property type="entry name" value="Formyl_trans_C"/>
    <property type="match status" value="1"/>
</dbReference>
<evidence type="ECO:0000313" key="3">
    <source>
        <dbReference type="EMBL" id="MBC3861185.1"/>
    </source>
</evidence>
<dbReference type="GO" id="GO:0004479">
    <property type="term" value="F:methionyl-tRNA formyltransferase activity"/>
    <property type="evidence" value="ECO:0007669"/>
    <property type="project" value="TreeGrafter"/>
</dbReference>
<evidence type="ECO:0000259" key="1">
    <source>
        <dbReference type="Pfam" id="PF00551"/>
    </source>
</evidence>
<protein>
    <submittedName>
        <fullName evidence="3">Formyl transferase</fullName>
    </submittedName>
</protein>
<dbReference type="PANTHER" id="PTHR11138">
    <property type="entry name" value="METHIONYL-TRNA FORMYLTRANSFERASE"/>
    <property type="match status" value="1"/>
</dbReference>
<dbReference type="InterPro" id="IPR002376">
    <property type="entry name" value="Formyl_transf_N"/>
</dbReference>
<dbReference type="PANTHER" id="PTHR11138:SF5">
    <property type="entry name" value="METHIONYL-TRNA FORMYLTRANSFERASE, MITOCHONDRIAL"/>
    <property type="match status" value="1"/>
</dbReference>
<evidence type="ECO:0000313" key="4">
    <source>
        <dbReference type="Proteomes" id="UP000634011"/>
    </source>
</evidence>
<keyword evidence="3" id="KW-0808">Transferase</keyword>
<dbReference type="AlphaFoldDB" id="A0A923HFM9"/>
<name>A0A923HFM9_9BURK</name>
<feature type="domain" description="Formyl transferase N-terminal" evidence="1">
    <location>
        <begin position="54"/>
        <end position="166"/>
    </location>
</feature>
<dbReference type="SUPFAM" id="SSF53328">
    <property type="entry name" value="Formyltransferase"/>
    <property type="match status" value="1"/>
</dbReference>
<dbReference type="InterPro" id="IPR011034">
    <property type="entry name" value="Formyl_transferase-like_C_sf"/>
</dbReference>
<dbReference type="RefSeq" id="WP_186911120.1">
    <property type="nucleotide sequence ID" value="NZ_JACOFV010000002.1"/>
</dbReference>
<keyword evidence="4" id="KW-1185">Reference proteome</keyword>
<dbReference type="EMBL" id="JACOFV010000002">
    <property type="protein sequence ID" value="MBC3861185.1"/>
    <property type="molecule type" value="Genomic_DNA"/>
</dbReference>
<dbReference type="Proteomes" id="UP000634011">
    <property type="component" value="Unassembled WGS sequence"/>
</dbReference>
<reference evidence="3" key="1">
    <citation type="submission" date="2020-08" db="EMBL/GenBank/DDBJ databases">
        <title>Novel species isolated from subtropical streams in China.</title>
        <authorList>
            <person name="Lu H."/>
        </authorList>
    </citation>
    <scope>NUCLEOTIDE SEQUENCE</scope>
    <source>
        <strain evidence="3">KACC 12607</strain>
    </source>
</reference>
<sequence>MRFAFAGCDRNLKLFEMLMQAGWQPVKLFSVPEINHLSSNKAIVALAQLNKIPIQLSRVNEQELTALKDLGCDVLVVGSYNWRIPDWRSSFPFAINFHPAPLPLGRGPYPQIKAILDKHQRWAVTCHKIEHEFDTGAILDSENFALDEYDTHESLSIKLQMAEARLGLRVALNFINLWQSAKPQTEGEYWPLFKDEDRTLDFYQSAYVIKKQLRAFGLLECIAYVNQKRLFIKTGYAWQEPPTHQPGQVVQTNGLTVVVACQDGYVALTDWYLG</sequence>
<dbReference type="Pfam" id="PF00551">
    <property type="entry name" value="Formyl_trans_N"/>
    <property type="match status" value="1"/>
</dbReference>